<dbReference type="GO" id="GO:0016740">
    <property type="term" value="F:transferase activity"/>
    <property type="evidence" value="ECO:0007669"/>
    <property type="project" value="UniProtKB-KW"/>
</dbReference>
<comment type="similarity">
    <text evidence="2">Belongs to the cysteine synthase/cystathionine beta-synthase family.</text>
</comment>
<dbReference type="Gene3D" id="3.40.50.1100">
    <property type="match status" value="2"/>
</dbReference>
<name>A0A7C3WJH3_THEPE</name>
<keyword evidence="5" id="KW-0663">Pyridoxal phosphate</keyword>
<dbReference type="GO" id="GO:0019344">
    <property type="term" value="P:cysteine biosynthetic process"/>
    <property type="evidence" value="ECO:0007669"/>
    <property type="project" value="UniProtKB-KW"/>
</dbReference>
<evidence type="ECO:0000313" key="9">
    <source>
        <dbReference type="EMBL" id="HGB24778.1"/>
    </source>
</evidence>
<reference evidence="9" key="1">
    <citation type="journal article" date="2020" name="mSystems">
        <title>Genome- and Community-Level Interaction Insights into Carbon Utilization and Element Cycling Functions of Hydrothermarchaeota in Hydrothermal Sediment.</title>
        <authorList>
            <person name="Zhou Z."/>
            <person name="Liu Y."/>
            <person name="Xu W."/>
            <person name="Pan J."/>
            <person name="Luo Z.H."/>
            <person name="Li M."/>
        </authorList>
    </citation>
    <scope>NUCLEOTIDE SEQUENCE [LARGE SCALE GENOMIC DNA]</scope>
    <source>
        <strain evidence="9">SpSt-8</strain>
    </source>
</reference>
<evidence type="ECO:0000256" key="5">
    <source>
        <dbReference type="ARBA" id="ARBA00022898"/>
    </source>
</evidence>
<comment type="caution">
    <text evidence="9">The sequence shown here is derived from an EMBL/GenBank/DDBJ whole genome shotgun (WGS) entry which is preliminary data.</text>
</comment>
<sequence length="289" mass="30574">MPKAEEGVVGLIGCTPLVKLRKVAGGAPIFVKLEYMNPTGSHKDRVALYMIREAERRGLLEPGDLVVEASSGNTALSVAWLASQLGYRALIVVEEGVSPAKVALIRTLGAEVVFAPKVPWGHPDHAVKLAERLAAERGGVFLNQFENEANVKAHYETTGPEICRELGDSISAFVMGIGTGGTIAGVAKFLRERGVRARIVGVVPRGSPIATGQQTLGEPIEGLSTSLCVRNLHQVLEPCGRGGGGWLQGGLRDHAEAGEGGGSARRSLDRSKYRGRGQGGGSPWRRGSW</sequence>
<evidence type="ECO:0000256" key="7">
    <source>
        <dbReference type="SAM" id="MobiDB-lite"/>
    </source>
</evidence>
<accession>A0A7C3WJH3</accession>
<dbReference type="EMBL" id="DTIB01000039">
    <property type="protein sequence ID" value="HGB24778.1"/>
    <property type="molecule type" value="Genomic_DNA"/>
</dbReference>
<dbReference type="InterPro" id="IPR036052">
    <property type="entry name" value="TrpB-like_PALP_sf"/>
</dbReference>
<dbReference type="Pfam" id="PF00291">
    <property type="entry name" value="PALP"/>
    <property type="match status" value="1"/>
</dbReference>
<evidence type="ECO:0000259" key="8">
    <source>
        <dbReference type="Pfam" id="PF00291"/>
    </source>
</evidence>
<protein>
    <submittedName>
        <fullName evidence="9">Cysteine synthase family protein</fullName>
    </submittedName>
</protein>
<keyword evidence="4" id="KW-0808">Transferase</keyword>
<keyword evidence="3" id="KW-0028">Amino-acid biosynthesis</keyword>
<evidence type="ECO:0000256" key="2">
    <source>
        <dbReference type="ARBA" id="ARBA00007103"/>
    </source>
</evidence>
<dbReference type="FunFam" id="3.40.50.1100:FF:000016">
    <property type="entry name" value="Cysteine synthase A"/>
    <property type="match status" value="1"/>
</dbReference>
<feature type="region of interest" description="Disordered" evidence="7">
    <location>
        <begin position="252"/>
        <end position="289"/>
    </location>
</feature>
<dbReference type="PANTHER" id="PTHR10314">
    <property type="entry name" value="CYSTATHIONINE BETA-SYNTHASE"/>
    <property type="match status" value="1"/>
</dbReference>
<evidence type="ECO:0000256" key="6">
    <source>
        <dbReference type="ARBA" id="ARBA00023192"/>
    </source>
</evidence>
<evidence type="ECO:0000256" key="4">
    <source>
        <dbReference type="ARBA" id="ARBA00022679"/>
    </source>
</evidence>
<dbReference type="SUPFAM" id="SSF53686">
    <property type="entry name" value="Tryptophan synthase beta subunit-like PLP-dependent enzymes"/>
    <property type="match status" value="1"/>
</dbReference>
<gene>
    <name evidence="9" type="ORF">ENV88_01765</name>
</gene>
<dbReference type="CDD" id="cd01561">
    <property type="entry name" value="CBS_like"/>
    <property type="match status" value="1"/>
</dbReference>
<organism evidence="9">
    <name type="scientific">Thermofilum pendens</name>
    <dbReference type="NCBI Taxonomy" id="2269"/>
    <lineage>
        <taxon>Archaea</taxon>
        <taxon>Thermoproteota</taxon>
        <taxon>Thermoprotei</taxon>
        <taxon>Thermofilales</taxon>
        <taxon>Thermofilaceae</taxon>
        <taxon>Thermofilum</taxon>
    </lineage>
</organism>
<keyword evidence="6" id="KW-0198">Cysteine biosynthesis</keyword>
<comment type="cofactor">
    <cofactor evidence="1">
        <name>pyridoxal 5'-phosphate</name>
        <dbReference type="ChEBI" id="CHEBI:597326"/>
    </cofactor>
</comment>
<evidence type="ECO:0000256" key="3">
    <source>
        <dbReference type="ARBA" id="ARBA00022605"/>
    </source>
</evidence>
<proteinExistence type="inferred from homology"/>
<dbReference type="InterPro" id="IPR050214">
    <property type="entry name" value="Cys_Synth/Cystath_Beta-Synth"/>
</dbReference>
<dbReference type="AlphaFoldDB" id="A0A7C3WJH3"/>
<dbReference type="InterPro" id="IPR001926">
    <property type="entry name" value="TrpB-like_PALP"/>
</dbReference>
<evidence type="ECO:0000256" key="1">
    <source>
        <dbReference type="ARBA" id="ARBA00001933"/>
    </source>
</evidence>
<feature type="domain" description="Tryptophan synthase beta chain-like PALP" evidence="8">
    <location>
        <begin position="11"/>
        <end position="219"/>
    </location>
</feature>